<keyword evidence="4" id="KW-1133">Transmembrane helix</keyword>
<dbReference type="Gene3D" id="3.30.700.10">
    <property type="entry name" value="Glycoprotein, Type 4 Pilin"/>
    <property type="match status" value="1"/>
</dbReference>
<keyword evidence="6" id="KW-1185">Reference proteome</keyword>
<dbReference type="Pfam" id="PF07963">
    <property type="entry name" value="N_methyl"/>
    <property type="match status" value="1"/>
</dbReference>
<proteinExistence type="inferred from homology"/>
<feature type="transmembrane region" description="Helical" evidence="4">
    <location>
        <begin position="12"/>
        <end position="33"/>
    </location>
</feature>
<sequence length="145" mass="15332">MSPLRPVRGFTLIELMIVVAIIAILAAIAIPAYQDYTIRAQVSEGMSLSTGAKAAVWDFLSNRGRYPSQNASAGLASSTSIVGNYVSSVDASMGKISIAFKGPRANKQIASQLLILSPVTHTGSITWTCVPSTLNAKYLPASCRK</sequence>
<dbReference type="RefSeq" id="WP_131150935.1">
    <property type="nucleotide sequence ID" value="NZ_SJTG01000001.1"/>
</dbReference>
<dbReference type="PANTHER" id="PTHR30093">
    <property type="entry name" value="GENERAL SECRETION PATHWAY PROTEIN G"/>
    <property type="match status" value="1"/>
</dbReference>
<accession>A0A4R0YSS3</accession>
<dbReference type="InterPro" id="IPR045584">
    <property type="entry name" value="Pilin-like"/>
</dbReference>
<dbReference type="EMBL" id="SJTG01000001">
    <property type="protein sequence ID" value="TCI12282.1"/>
    <property type="molecule type" value="Genomic_DNA"/>
</dbReference>
<keyword evidence="2" id="KW-0488">Methylation</keyword>
<evidence type="ECO:0000256" key="2">
    <source>
        <dbReference type="ARBA" id="ARBA00022481"/>
    </source>
</evidence>
<dbReference type="InterPro" id="IPR001082">
    <property type="entry name" value="Pilin"/>
</dbReference>
<dbReference type="GO" id="GO:0044096">
    <property type="term" value="C:type IV pilus"/>
    <property type="evidence" value="ECO:0007669"/>
    <property type="project" value="TreeGrafter"/>
</dbReference>
<comment type="caution">
    <text evidence="5">The sequence shown here is derived from an EMBL/GenBank/DDBJ whole genome shotgun (WGS) entry which is preliminary data.</text>
</comment>
<evidence type="ECO:0000256" key="1">
    <source>
        <dbReference type="ARBA" id="ARBA00005233"/>
    </source>
</evidence>
<dbReference type="Pfam" id="PF00114">
    <property type="entry name" value="Pilin"/>
    <property type="match status" value="1"/>
</dbReference>
<dbReference type="NCBIfam" id="TIGR02532">
    <property type="entry name" value="IV_pilin_GFxxxE"/>
    <property type="match status" value="1"/>
</dbReference>
<dbReference type="GO" id="GO:0043107">
    <property type="term" value="P:type IV pilus-dependent motility"/>
    <property type="evidence" value="ECO:0007669"/>
    <property type="project" value="TreeGrafter"/>
</dbReference>
<name>A0A4R0YSS3_9GAMM</name>
<organism evidence="5 6">
    <name type="scientific">Dyella soli</name>
    <dbReference type="NCBI Taxonomy" id="522319"/>
    <lineage>
        <taxon>Bacteria</taxon>
        <taxon>Pseudomonadati</taxon>
        <taxon>Pseudomonadota</taxon>
        <taxon>Gammaproteobacteria</taxon>
        <taxon>Lysobacterales</taxon>
        <taxon>Rhodanobacteraceae</taxon>
        <taxon>Dyella</taxon>
    </lineage>
</organism>
<keyword evidence="4" id="KW-0812">Transmembrane</keyword>
<dbReference type="PANTHER" id="PTHR30093:SF34">
    <property type="entry name" value="PREPILIN PEPTIDASE-DEPENDENT PROTEIN D"/>
    <property type="match status" value="1"/>
</dbReference>
<dbReference type="InterPro" id="IPR012902">
    <property type="entry name" value="N_methyl_site"/>
</dbReference>
<reference evidence="5 6" key="1">
    <citation type="submission" date="2019-02" db="EMBL/GenBank/DDBJ databases">
        <title>Dyella amyloliquefaciens sp. nov., isolated from forest soil.</title>
        <authorList>
            <person name="Gao Z.-H."/>
            <person name="Qiu L.-H."/>
        </authorList>
    </citation>
    <scope>NUCLEOTIDE SEQUENCE [LARGE SCALE GENOMIC DNA]</scope>
    <source>
        <strain evidence="5 6">KACC 12747</strain>
    </source>
</reference>
<keyword evidence="3" id="KW-0281">Fimbrium</keyword>
<protein>
    <submittedName>
        <fullName evidence="5">Prepilin-type N-terminal cleavage/methylation domain-containing protein</fullName>
    </submittedName>
</protein>
<dbReference type="AlphaFoldDB" id="A0A4R0YSS3"/>
<evidence type="ECO:0000313" key="5">
    <source>
        <dbReference type="EMBL" id="TCI12282.1"/>
    </source>
</evidence>
<gene>
    <name evidence="5" type="ORF">EZM97_02690</name>
</gene>
<dbReference type="Proteomes" id="UP000291822">
    <property type="component" value="Unassembled WGS sequence"/>
</dbReference>
<evidence type="ECO:0000256" key="4">
    <source>
        <dbReference type="SAM" id="Phobius"/>
    </source>
</evidence>
<dbReference type="PROSITE" id="PS00409">
    <property type="entry name" value="PROKAR_NTER_METHYL"/>
    <property type="match status" value="1"/>
</dbReference>
<evidence type="ECO:0000256" key="3">
    <source>
        <dbReference type="RuleBase" id="RU000389"/>
    </source>
</evidence>
<dbReference type="GO" id="GO:0007155">
    <property type="term" value="P:cell adhesion"/>
    <property type="evidence" value="ECO:0007669"/>
    <property type="project" value="InterPro"/>
</dbReference>
<keyword evidence="4" id="KW-0472">Membrane</keyword>
<dbReference type="SUPFAM" id="SSF54523">
    <property type="entry name" value="Pili subunits"/>
    <property type="match status" value="1"/>
</dbReference>
<evidence type="ECO:0000313" key="6">
    <source>
        <dbReference type="Proteomes" id="UP000291822"/>
    </source>
</evidence>
<comment type="similarity">
    <text evidence="1 3">Belongs to the N-Me-Phe pilin family.</text>
</comment>